<evidence type="ECO:0000256" key="1">
    <source>
        <dbReference type="SAM" id="MobiDB-lite"/>
    </source>
</evidence>
<feature type="region of interest" description="Disordered" evidence="1">
    <location>
        <begin position="1"/>
        <end position="21"/>
    </location>
</feature>
<gene>
    <name evidence="2" type="ORF">DI623_01440</name>
</gene>
<accession>A0A2W5CC04</accession>
<proteinExistence type="predicted"/>
<reference evidence="2 3" key="1">
    <citation type="submission" date="2017-08" db="EMBL/GenBank/DDBJ databases">
        <title>Infants hospitalized years apart are colonized by the same room-sourced microbial strains.</title>
        <authorList>
            <person name="Brooks B."/>
            <person name="Olm M.R."/>
            <person name="Firek B.A."/>
            <person name="Baker R."/>
            <person name="Thomas B.C."/>
            <person name="Morowitz M.J."/>
            <person name="Banfield J.F."/>
        </authorList>
    </citation>
    <scope>NUCLEOTIDE SEQUENCE [LARGE SCALE GENOMIC DNA]</scope>
    <source>
        <strain evidence="2">S2_018_000_R2_101</strain>
    </source>
</reference>
<protein>
    <submittedName>
        <fullName evidence="2">Uncharacterized protein</fullName>
    </submittedName>
</protein>
<name>A0A2W5CC04_9SPHN</name>
<evidence type="ECO:0000313" key="3">
    <source>
        <dbReference type="Proteomes" id="UP000249066"/>
    </source>
</evidence>
<dbReference type="Proteomes" id="UP000249066">
    <property type="component" value="Unassembled WGS sequence"/>
</dbReference>
<comment type="caution">
    <text evidence="2">The sequence shown here is derived from an EMBL/GenBank/DDBJ whole genome shotgun (WGS) entry which is preliminary data.</text>
</comment>
<evidence type="ECO:0000313" key="2">
    <source>
        <dbReference type="EMBL" id="PZO91888.1"/>
    </source>
</evidence>
<dbReference type="AlphaFoldDB" id="A0A2W5CC04"/>
<dbReference type="EMBL" id="QFNN01000003">
    <property type="protein sequence ID" value="PZO91888.1"/>
    <property type="molecule type" value="Genomic_DNA"/>
</dbReference>
<organism evidence="2 3">
    <name type="scientific">Sphingomonas sanxanigenens</name>
    <dbReference type="NCBI Taxonomy" id="397260"/>
    <lineage>
        <taxon>Bacteria</taxon>
        <taxon>Pseudomonadati</taxon>
        <taxon>Pseudomonadota</taxon>
        <taxon>Alphaproteobacteria</taxon>
        <taxon>Sphingomonadales</taxon>
        <taxon>Sphingomonadaceae</taxon>
        <taxon>Sphingomonas</taxon>
    </lineage>
</organism>
<sequence>MTDNNESLKAAEPGSHPKAEKYGMPIEYADRIVQRHFGLTDDNAALAGGQIAADIEVSKALAKKD</sequence>